<sequence length="163" mass="17941">GYGIAGNIAGGTHHAFRARGEGFCILNDIAIAARVAMRDYGLDSILILDLDVHQGNGTAAIFQDDPRVTTFDMFGDKNYPWKSRMRNTYDVPLPDDTDDAQYLALLKSWLPRLMAEHRPQLLLFQAGVDALKGDSKLLARFEVGRTFASSGGTVAAMHVVMRQ</sequence>
<dbReference type="GO" id="GO:0040029">
    <property type="term" value="P:epigenetic regulation of gene expression"/>
    <property type="evidence" value="ECO:0007669"/>
    <property type="project" value="TreeGrafter"/>
</dbReference>
<dbReference type="Pfam" id="PF00850">
    <property type="entry name" value="Hist_deacetyl"/>
    <property type="match status" value="1"/>
</dbReference>
<reference evidence="2 3" key="1">
    <citation type="journal article" date="2017" name="Mol. Biol. Evol.">
        <title>The 4-celled Tetrabaena socialis nuclear genome reveals the essential components for genetic control of cell number at the origin of multicellularity in the volvocine lineage.</title>
        <authorList>
            <person name="Featherston J."/>
            <person name="Arakaki Y."/>
            <person name="Hanschen E.R."/>
            <person name="Ferris P.J."/>
            <person name="Michod R.E."/>
            <person name="Olson B.J.S.C."/>
            <person name="Nozaki H."/>
            <person name="Durand P.M."/>
        </authorList>
    </citation>
    <scope>NUCLEOTIDE SEQUENCE [LARGE SCALE GENOMIC DNA]</scope>
    <source>
        <strain evidence="2 3">NIES-571</strain>
    </source>
</reference>
<dbReference type="InterPro" id="IPR023801">
    <property type="entry name" value="His_deacetylse_dom"/>
</dbReference>
<dbReference type="GO" id="GO:0004407">
    <property type="term" value="F:histone deacetylase activity"/>
    <property type="evidence" value="ECO:0007669"/>
    <property type="project" value="TreeGrafter"/>
</dbReference>
<name>A0A2J7ZYY1_9CHLO</name>
<feature type="non-terminal residue" evidence="2">
    <location>
        <position position="163"/>
    </location>
</feature>
<dbReference type="EMBL" id="PGGS01000302">
    <property type="protein sequence ID" value="PNH05479.1"/>
    <property type="molecule type" value="Genomic_DNA"/>
</dbReference>
<dbReference type="SUPFAM" id="SSF52768">
    <property type="entry name" value="Arginase/deacetylase"/>
    <property type="match status" value="1"/>
</dbReference>
<organism evidence="2 3">
    <name type="scientific">Tetrabaena socialis</name>
    <dbReference type="NCBI Taxonomy" id="47790"/>
    <lineage>
        <taxon>Eukaryota</taxon>
        <taxon>Viridiplantae</taxon>
        <taxon>Chlorophyta</taxon>
        <taxon>core chlorophytes</taxon>
        <taxon>Chlorophyceae</taxon>
        <taxon>CS clade</taxon>
        <taxon>Chlamydomonadales</taxon>
        <taxon>Tetrabaenaceae</taxon>
        <taxon>Tetrabaena</taxon>
    </lineage>
</organism>
<dbReference type="OrthoDB" id="437693at2759"/>
<evidence type="ECO:0000259" key="1">
    <source>
        <dbReference type="Pfam" id="PF00850"/>
    </source>
</evidence>
<dbReference type="PANTHER" id="PTHR10625">
    <property type="entry name" value="HISTONE DEACETYLASE HDAC1-RELATED"/>
    <property type="match status" value="1"/>
</dbReference>
<dbReference type="PRINTS" id="PR01270">
    <property type="entry name" value="HDASUPER"/>
</dbReference>
<dbReference type="InterPro" id="IPR023696">
    <property type="entry name" value="Ureohydrolase_dom_sf"/>
</dbReference>
<dbReference type="InterPro" id="IPR037138">
    <property type="entry name" value="His_deacetylse_dom_sf"/>
</dbReference>
<feature type="domain" description="Histone deacetylase" evidence="1">
    <location>
        <begin position="7"/>
        <end position="135"/>
    </location>
</feature>
<protein>
    <recommendedName>
        <fullName evidence="1">Histone deacetylase domain-containing protein</fullName>
    </recommendedName>
</protein>
<dbReference type="Gene3D" id="3.40.800.20">
    <property type="entry name" value="Histone deacetylase domain"/>
    <property type="match status" value="1"/>
</dbReference>
<comment type="caution">
    <text evidence="2">The sequence shown here is derived from an EMBL/GenBank/DDBJ whole genome shotgun (WGS) entry which is preliminary data.</text>
</comment>
<dbReference type="Proteomes" id="UP000236333">
    <property type="component" value="Unassembled WGS sequence"/>
</dbReference>
<dbReference type="PANTHER" id="PTHR10625:SF19">
    <property type="entry name" value="HISTONE DEACETYLASE 12"/>
    <property type="match status" value="1"/>
</dbReference>
<keyword evidence="3" id="KW-1185">Reference proteome</keyword>
<evidence type="ECO:0000313" key="2">
    <source>
        <dbReference type="EMBL" id="PNH05479.1"/>
    </source>
</evidence>
<feature type="non-terminal residue" evidence="2">
    <location>
        <position position="1"/>
    </location>
</feature>
<accession>A0A2J7ZYY1</accession>
<dbReference type="AlphaFoldDB" id="A0A2J7ZYY1"/>
<dbReference type="InterPro" id="IPR000286">
    <property type="entry name" value="HDACs"/>
</dbReference>
<evidence type="ECO:0000313" key="3">
    <source>
        <dbReference type="Proteomes" id="UP000236333"/>
    </source>
</evidence>
<gene>
    <name evidence="2" type="ORF">TSOC_008252</name>
</gene>
<proteinExistence type="predicted"/>